<dbReference type="GO" id="GO:0008623">
    <property type="term" value="C:CHRAC"/>
    <property type="evidence" value="ECO:0007669"/>
    <property type="project" value="TreeGrafter"/>
</dbReference>
<gene>
    <name evidence="5" type="ORF">FCC1311_091642</name>
</gene>
<dbReference type="CDD" id="cd22928">
    <property type="entry name" value="HFD_POLE3_DPB4"/>
    <property type="match status" value="1"/>
</dbReference>
<dbReference type="GO" id="GO:0031490">
    <property type="term" value="F:chromatin DNA binding"/>
    <property type="evidence" value="ECO:0007669"/>
    <property type="project" value="TreeGrafter"/>
</dbReference>
<protein>
    <submittedName>
        <fullName evidence="5">Nuclear transcription factor Y subunit B</fullName>
    </submittedName>
</protein>
<dbReference type="PANTHER" id="PTHR46172">
    <property type="entry name" value="DNA POLYMERASE EPSILON SUBUNIT 3"/>
    <property type="match status" value="1"/>
</dbReference>
<name>A0A2R5GT52_9STRA</name>
<reference evidence="5 6" key="1">
    <citation type="submission" date="2017-12" db="EMBL/GenBank/DDBJ databases">
        <title>Sequencing, de novo assembly and annotation of complete genome of a new Thraustochytrid species, strain FCC1311.</title>
        <authorList>
            <person name="Sedici K."/>
            <person name="Godart F."/>
            <person name="Aiese Cigliano R."/>
            <person name="Sanseverino W."/>
            <person name="Barakat M."/>
            <person name="Ortet P."/>
            <person name="Marechal E."/>
            <person name="Cagnac O."/>
            <person name="Amato A."/>
        </authorList>
    </citation>
    <scope>NUCLEOTIDE SEQUENCE [LARGE SCALE GENOMIC DNA]</scope>
</reference>
<keyword evidence="2" id="KW-0539">Nucleus</keyword>
<dbReference type="GO" id="GO:0006974">
    <property type="term" value="P:DNA damage response"/>
    <property type="evidence" value="ECO:0007669"/>
    <property type="project" value="TreeGrafter"/>
</dbReference>
<accession>A0A2R5GT52</accession>
<evidence type="ECO:0000313" key="5">
    <source>
        <dbReference type="EMBL" id="GBG32938.1"/>
    </source>
</evidence>
<dbReference type="AlphaFoldDB" id="A0A2R5GT52"/>
<dbReference type="PANTHER" id="PTHR46172:SF1">
    <property type="entry name" value="DNA POLYMERASE EPSILON SUBUNIT 3"/>
    <property type="match status" value="1"/>
</dbReference>
<feature type="domain" description="Transcription factor CBF/NF-Y/archaeal histone" evidence="4">
    <location>
        <begin position="51"/>
        <end position="111"/>
    </location>
</feature>
<dbReference type="GO" id="GO:0008622">
    <property type="term" value="C:epsilon DNA polymerase complex"/>
    <property type="evidence" value="ECO:0007669"/>
    <property type="project" value="TreeGrafter"/>
</dbReference>
<dbReference type="InterPro" id="IPR051377">
    <property type="entry name" value="DNA_Pol-Epsilon_Subunit"/>
</dbReference>
<evidence type="ECO:0000313" key="6">
    <source>
        <dbReference type="Proteomes" id="UP000241890"/>
    </source>
</evidence>
<dbReference type="OrthoDB" id="386949at2759"/>
<organism evidence="5 6">
    <name type="scientific">Hondaea fermentalgiana</name>
    <dbReference type="NCBI Taxonomy" id="2315210"/>
    <lineage>
        <taxon>Eukaryota</taxon>
        <taxon>Sar</taxon>
        <taxon>Stramenopiles</taxon>
        <taxon>Bigyra</taxon>
        <taxon>Labyrinthulomycetes</taxon>
        <taxon>Thraustochytrida</taxon>
        <taxon>Thraustochytriidae</taxon>
        <taxon>Hondaea</taxon>
    </lineage>
</organism>
<dbReference type="GO" id="GO:0031507">
    <property type="term" value="P:heterochromatin formation"/>
    <property type="evidence" value="ECO:0007669"/>
    <property type="project" value="TreeGrafter"/>
</dbReference>
<dbReference type="Gene3D" id="1.10.20.10">
    <property type="entry name" value="Histone, subunit A"/>
    <property type="match status" value="1"/>
</dbReference>
<dbReference type="GO" id="GO:0006272">
    <property type="term" value="P:leading strand elongation"/>
    <property type="evidence" value="ECO:0007669"/>
    <property type="project" value="TreeGrafter"/>
</dbReference>
<dbReference type="InParanoid" id="A0A2R5GT52"/>
<comment type="subcellular location">
    <subcellularLocation>
        <location evidence="1">Nucleus</location>
    </subcellularLocation>
</comment>
<dbReference type="InterPro" id="IPR009072">
    <property type="entry name" value="Histone-fold"/>
</dbReference>
<dbReference type="Pfam" id="PF00808">
    <property type="entry name" value="CBFD_NFYB_HMF"/>
    <property type="match status" value="1"/>
</dbReference>
<sequence length="153" mass="16263">MGSGDVGKRARAQGAPGPTAATAASLPTAATAAGLSATPAANSTGIEKEFELPQASVGRILKRKLPEGVTVSKEARLAFAKAGGIFILYLTHASNTFCRNDRRQTVSARDVFDGLRCIQFEDFIEPLEKSLQGTYFISFNSAFFISTTLAHIH</sequence>
<feature type="region of interest" description="Disordered" evidence="3">
    <location>
        <begin position="1"/>
        <end position="23"/>
    </location>
</feature>
<comment type="caution">
    <text evidence="5">The sequence shown here is derived from an EMBL/GenBank/DDBJ whole genome shotgun (WGS) entry which is preliminary data.</text>
</comment>
<dbReference type="SUPFAM" id="SSF47113">
    <property type="entry name" value="Histone-fold"/>
    <property type="match status" value="1"/>
</dbReference>
<proteinExistence type="predicted"/>
<evidence type="ECO:0000259" key="4">
    <source>
        <dbReference type="Pfam" id="PF00808"/>
    </source>
</evidence>
<dbReference type="InterPro" id="IPR003958">
    <property type="entry name" value="CBFA_NFYB_domain"/>
</dbReference>
<evidence type="ECO:0000256" key="1">
    <source>
        <dbReference type="ARBA" id="ARBA00004123"/>
    </source>
</evidence>
<evidence type="ECO:0000256" key="3">
    <source>
        <dbReference type="SAM" id="MobiDB-lite"/>
    </source>
</evidence>
<keyword evidence="6" id="KW-1185">Reference proteome</keyword>
<dbReference type="EMBL" id="BEYU01000135">
    <property type="protein sequence ID" value="GBG32938.1"/>
    <property type="molecule type" value="Genomic_DNA"/>
</dbReference>
<evidence type="ECO:0000256" key="2">
    <source>
        <dbReference type="ARBA" id="ARBA00023242"/>
    </source>
</evidence>
<dbReference type="GO" id="GO:0046982">
    <property type="term" value="F:protein heterodimerization activity"/>
    <property type="evidence" value="ECO:0007669"/>
    <property type="project" value="InterPro"/>
</dbReference>
<dbReference type="Proteomes" id="UP000241890">
    <property type="component" value="Unassembled WGS sequence"/>
</dbReference>